<sequence length="118" mass="13521">MLQLCRVYDYTQGLVEKPNSLMDPQGLRNWSKNDNYAKHLLTSNISTTKMMNLRQPGTSFECWKQLIALYENKTHDTIITFTCNLHQLCAVDGDDIEVFTLPLVFHSESSWSPGIPPD</sequence>
<evidence type="ECO:0000313" key="1">
    <source>
        <dbReference type="EMBL" id="KIK06258.1"/>
    </source>
</evidence>
<dbReference type="HOGENOM" id="CLU_2073528_0_0_1"/>
<reference evidence="2" key="2">
    <citation type="submission" date="2015-01" db="EMBL/GenBank/DDBJ databases">
        <title>Evolutionary Origins and Diversification of the Mycorrhizal Mutualists.</title>
        <authorList>
            <consortium name="DOE Joint Genome Institute"/>
            <consortium name="Mycorrhizal Genomics Consortium"/>
            <person name="Kohler A."/>
            <person name="Kuo A."/>
            <person name="Nagy L.G."/>
            <person name="Floudas D."/>
            <person name="Copeland A."/>
            <person name="Barry K.W."/>
            <person name="Cichocki N."/>
            <person name="Veneault-Fourrey C."/>
            <person name="LaButti K."/>
            <person name="Lindquist E.A."/>
            <person name="Lipzen A."/>
            <person name="Lundell T."/>
            <person name="Morin E."/>
            <person name="Murat C."/>
            <person name="Riley R."/>
            <person name="Ohm R."/>
            <person name="Sun H."/>
            <person name="Tunlid A."/>
            <person name="Henrissat B."/>
            <person name="Grigoriev I.V."/>
            <person name="Hibbett D.S."/>
            <person name="Martin F."/>
        </authorList>
    </citation>
    <scope>NUCLEOTIDE SEQUENCE [LARGE SCALE GENOMIC DNA]</scope>
    <source>
        <strain evidence="2">LaAM-08-1</strain>
    </source>
</reference>
<gene>
    <name evidence="1" type="ORF">K443DRAFT_3303</name>
</gene>
<dbReference type="Proteomes" id="UP000054477">
    <property type="component" value="Unassembled WGS sequence"/>
</dbReference>
<proteinExistence type="predicted"/>
<dbReference type="OrthoDB" id="2847449at2759"/>
<dbReference type="AlphaFoldDB" id="A0A0C9YDH2"/>
<dbReference type="Pfam" id="PF14223">
    <property type="entry name" value="Retrotran_gag_2"/>
    <property type="match status" value="1"/>
</dbReference>
<dbReference type="EMBL" id="KN838554">
    <property type="protein sequence ID" value="KIK06258.1"/>
    <property type="molecule type" value="Genomic_DNA"/>
</dbReference>
<accession>A0A0C9YDH2</accession>
<name>A0A0C9YDH2_9AGAR</name>
<protein>
    <submittedName>
        <fullName evidence="1">Uncharacterized protein</fullName>
    </submittedName>
</protein>
<organism evidence="1 2">
    <name type="scientific">Laccaria amethystina LaAM-08-1</name>
    <dbReference type="NCBI Taxonomy" id="1095629"/>
    <lineage>
        <taxon>Eukaryota</taxon>
        <taxon>Fungi</taxon>
        <taxon>Dikarya</taxon>
        <taxon>Basidiomycota</taxon>
        <taxon>Agaricomycotina</taxon>
        <taxon>Agaricomycetes</taxon>
        <taxon>Agaricomycetidae</taxon>
        <taxon>Agaricales</taxon>
        <taxon>Agaricineae</taxon>
        <taxon>Hydnangiaceae</taxon>
        <taxon>Laccaria</taxon>
    </lineage>
</organism>
<keyword evidence="2" id="KW-1185">Reference proteome</keyword>
<evidence type="ECO:0000313" key="2">
    <source>
        <dbReference type="Proteomes" id="UP000054477"/>
    </source>
</evidence>
<reference evidence="1 2" key="1">
    <citation type="submission" date="2014-04" db="EMBL/GenBank/DDBJ databases">
        <authorList>
            <consortium name="DOE Joint Genome Institute"/>
            <person name="Kuo A."/>
            <person name="Kohler A."/>
            <person name="Nagy L.G."/>
            <person name="Floudas D."/>
            <person name="Copeland A."/>
            <person name="Barry K.W."/>
            <person name="Cichocki N."/>
            <person name="Veneault-Fourrey C."/>
            <person name="LaButti K."/>
            <person name="Lindquist E.A."/>
            <person name="Lipzen A."/>
            <person name="Lundell T."/>
            <person name="Morin E."/>
            <person name="Murat C."/>
            <person name="Sun H."/>
            <person name="Tunlid A."/>
            <person name="Henrissat B."/>
            <person name="Grigoriev I.V."/>
            <person name="Hibbett D.S."/>
            <person name="Martin F."/>
            <person name="Nordberg H.P."/>
            <person name="Cantor M.N."/>
            <person name="Hua S.X."/>
        </authorList>
    </citation>
    <scope>NUCLEOTIDE SEQUENCE [LARGE SCALE GENOMIC DNA]</scope>
    <source>
        <strain evidence="1 2">LaAM-08-1</strain>
    </source>
</reference>